<comment type="similarity">
    <text evidence="1">Belongs to the Fur family.</text>
</comment>
<dbReference type="PANTHER" id="PTHR33202:SF8">
    <property type="entry name" value="PEROXIDE-RESPONSIVE REPRESSOR PERR"/>
    <property type="match status" value="1"/>
</dbReference>
<evidence type="ECO:0000313" key="7">
    <source>
        <dbReference type="EMBL" id="UWN57403.1"/>
    </source>
</evidence>
<organism evidence="7 8">
    <name type="scientific">Alistipes ihumii AP11</name>
    <dbReference type="NCBI Taxonomy" id="1211813"/>
    <lineage>
        <taxon>Bacteria</taxon>
        <taxon>Pseudomonadati</taxon>
        <taxon>Bacteroidota</taxon>
        <taxon>Bacteroidia</taxon>
        <taxon>Bacteroidales</taxon>
        <taxon>Rikenellaceae</taxon>
        <taxon>Alistipes</taxon>
    </lineage>
</organism>
<dbReference type="CDD" id="cd07153">
    <property type="entry name" value="Fur_like"/>
    <property type="match status" value="1"/>
</dbReference>
<evidence type="ECO:0000313" key="8">
    <source>
        <dbReference type="Proteomes" id="UP001059295"/>
    </source>
</evidence>
<dbReference type="SUPFAM" id="SSF46785">
    <property type="entry name" value="Winged helix' DNA-binding domain"/>
    <property type="match status" value="1"/>
</dbReference>
<protein>
    <submittedName>
        <fullName evidence="7">Transcriptional repressor</fullName>
    </submittedName>
</protein>
<dbReference type="RefSeq" id="WP_019245201.1">
    <property type="nucleotide sequence ID" value="NZ_CAPH01000006.1"/>
</dbReference>
<dbReference type="InterPro" id="IPR043135">
    <property type="entry name" value="Fur_C"/>
</dbReference>
<accession>A0ABY5UZL5</accession>
<keyword evidence="2" id="KW-0678">Repressor</keyword>
<dbReference type="EMBL" id="CP102294">
    <property type="protein sequence ID" value="UWN57403.1"/>
    <property type="molecule type" value="Genomic_DNA"/>
</dbReference>
<dbReference type="PANTHER" id="PTHR33202">
    <property type="entry name" value="ZINC UPTAKE REGULATION PROTEIN"/>
    <property type="match status" value="1"/>
</dbReference>
<dbReference type="InterPro" id="IPR036390">
    <property type="entry name" value="WH_DNA-bd_sf"/>
</dbReference>
<keyword evidence="5" id="KW-0238">DNA-binding</keyword>
<keyword evidence="4" id="KW-0805">Transcription regulation</keyword>
<reference evidence="7" key="1">
    <citation type="journal article" date="2022" name="Cell">
        <title>Design, construction, and in vivo augmentation of a complex gut microbiome.</title>
        <authorList>
            <person name="Cheng A.G."/>
            <person name="Ho P.Y."/>
            <person name="Aranda-Diaz A."/>
            <person name="Jain S."/>
            <person name="Yu F.B."/>
            <person name="Meng X."/>
            <person name="Wang M."/>
            <person name="Iakiviak M."/>
            <person name="Nagashima K."/>
            <person name="Zhao A."/>
            <person name="Murugkar P."/>
            <person name="Patil A."/>
            <person name="Atabakhsh K."/>
            <person name="Weakley A."/>
            <person name="Yan J."/>
            <person name="Brumbaugh A.R."/>
            <person name="Higginbottom S."/>
            <person name="Dimas A."/>
            <person name="Shiver A.L."/>
            <person name="Deutschbauer A."/>
            <person name="Neff N."/>
            <person name="Sonnenburg J.L."/>
            <person name="Huang K.C."/>
            <person name="Fischbach M.A."/>
        </authorList>
    </citation>
    <scope>NUCLEOTIDE SEQUENCE</scope>
    <source>
        <strain evidence="7">AP11</strain>
    </source>
</reference>
<name>A0ABY5UZL5_9BACT</name>
<dbReference type="Gene3D" id="3.30.1490.190">
    <property type="match status" value="1"/>
</dbReference>
<evidence type="ECO:0000256" key="5">
    <source>
        <dbReference type="ARBA" id="ARBA00023125"/>
    </source>
</evidence>
<dbReference type="Gene3D" id="1.10.10.10">
    <property type="entry name" value="Winged helix-like DNA-binding domain superfamily/Winged helix DNA-binding domain"/>
    <property type="match status" value="1"/>
</dbReference>
<evidence type="ECO:0000256" key="3">
    <source>
        <dbReference type="ARBA" id="ARBA00022833"/>
    </source>
</evidence>
<dbReference type="InterPro" id="IPR002481">
    <property type="entry name" value="FUR"/>
</dbReference>
<evidence type="ECO:0000256" key="2">
    <source>
        <dbReference type="ARBA" id="ARBA00022491"/>
    </source>
</evidence>
<keyword evidence="8" id="KW-1185">Reference proteome</keyword>
<evidence type="ECO:0000256" key="1">
    <source>
        <dbReference type="ARBA" id="ARBA00007957"/>
    </source>
</evidence>
<gene>
    <name evidence="7" type="ORF">NQ491_01105</name>
</gene>
<keyword evidence="3" id="KW-0862">Zinc</keyword>
<dbReference type="Proteomes" id="UP001059295">
    <property type="component" value="Chromosome"/>
</dbReference>
<keyword evidence="6" id="KW-0804">Transcription</keyword>
<dbReference type="InterPro" id="IPR036388">
    <property type="entry name" value="WH-like_DNA-bd_sf"/>
</dbReference>
<sequence length="140" mass="15717">MKARDMQDCLLGHGIKPSVQRLAVMEYLKTHCTHPTADEIFSALSPTMPTLSRTTVYNTLRLLASRGAVLSLDIDGKNTRFDGDIRPHAHWLCRGCGAVRDLPLPVDSRSLTVRFEEGTVDEVQLYYKGYCENCRMQSEG</sequence>
<evidence type="ECO:0000256" key="4">
    <source>
        <dbReference type="ARBA" id="ARBA00023015"/>
    </source>
</evidence>
<dbReference type="Pfam" id="PF01475">
    <property type="entry name" value="FUR"/>
    <property type="match status" value="1"/>
</dbReference>
<dbReference type="GeneID" id="82890289"/>
<proteinExistence type="inferred from homology"/>
<evidence type="ECO:0000256" key="6">
    <source>
        <dbReference type="ARBA" id="ARBA00023163"/>
    </source>
</evidence>